<dbReference type="PANTHER" id="PTHR30586:SF0">
    <property type="entry name" value="ION-TRANSLOCATING OXIDOREDUCTASE COMPLEX SUBUNIT E"/>
    <property type="match status" value="1"/>
</dbReference>
<dbReference type="InterPro" id="IPR003667">
    <property type="entry name" value="NqrDE/RnfAE"/>
</dbReference>
<feature type="transmembrane region" description="Helical" evidence="7">
    <location>
        <begin position="55"/>
        <end position="82"/>
    </location>
</feature>
<evidence type="ECO:0000256" key="7">
    <source>
        <dbReference type="SAM" id="Phobius"/>
    </source>
</evidence>
<dbReference type="PANTHER" id="PTHR30586">
    <property type="entry name" value="ELECTRON TRANSPORT COMPLEX PROTEIN RNFE"/>
    <property type="match status" value="1"/>
</dbReference>
<evidence type="ECO:0000256" key="6">
    <source>
        <dbReference type="ARBA" id="ARBA00023136"/>
    </source>
</evidence>
<evidence type="ECO:0000256" key="4">
    <source>
        <dbReference type="ARBA" id="ARBA00022967"/>
    </source>
</evidence>
<sequence length="87" mass="9030">ACASKNTLITSIIDAIGMGLGFTLTLCVLAGVREILATGAIFEIQILSLLSEGGWFTPCAAMGMPIGAFLTLGLLLGLVNFATKKQR</sequence>
<feature type="transmembrane region" description="Helical" evidence="7">
    <location>
        <begin position="12"/>
        <end position="32"/>
    </location>
</feature>
<evidence type="ECO:0000256" key="3">
    <source>
        <dbReference type="ARBA" id="ARBA00022692"/>
    </source>
</evidence>
<dbReference type="Pfam" id="PF02508">
    <property type="entry name" value="Rnf-Nqr"/>
    <property type="match status" value="1"/>
</dbReference>
<keyword evidence="5 7" id="KW-1133">Transmembrane helix</keyword>
<dbReference type="EMBL" id="BARS01003091">
    <property type="protein sequence ID" value="GAF77413.1"/>
    <property type="molecule type" value="Genomic_DNA"/>
</dbReference>
<name>X0S8P5_9ZZZZ</name>
<organism evidence="8">
    <name type="scientific">marine sediment metagenome</name>
    <dbReference type="NCBI Taxonomy" id="412755"/>
    <lineage>
        <taxon>unclassified sequences</taxon>
        <taxon>metagenomes</taxon>
        <taxon>ecological metagenomes</taxon>
    </lineage>
</organism>
<evidence type="ECO:0000313" key="8">
    <source>
        <dbReference type="EMBL" id="GAF77413.1"/>
    </source>
</evidence>
<comment type="caution">
    <text evidence="8">The sequence shown here is derived from an EMBL/GenBank/DDBJ whole genome shotgun (WGS) entry which is preliminary data.</text>
</comment>
<evidence type="ECO:0008006" key="9">
    <source>
        <dbReference type="Google" id="ProtNLM"/>
    </source>
</evidence>
<keyword evidence="4" id="KW-1278">Translocase</keyword>
<keyword evidence="6 7" id="KW-0472">Membrane</keyword>
<evidence type="ECO:0000256" key="2">
    <source>
        <dbReference type="ARBA" id="ARBA00022448"/>
    </source>
</evidence>
<protein>
    <recommendedName>
        <fullName evidence="9">Electron transport complex subunit RsxE</fullName>
    </recommendedName>
</protein>
<accession>X0S8P5</accession>
<evidence type="ECO:0000256" key="5">
    <source>
        <dbReference type="ARBA" id="ARBA00022989"/>
    </source>
</evidence>
<evidence type="ECO:0000256" key="1">
    <source>
        <dbReference type="ARBA" id="ARBA00004127"/>
    </source>
</evidence>
<keyword evidence="2" id="KW-0813">Transport</keyword>
<dbReference type="GO" id="GO:0012505">
    <property type="term" value="C:endomembrane system"/>
    <property type="evidence" value="ECO:0007669"/>
    <property type="project" value="UniProtKB-SubCell"/>
</dbReference>
<feature type="non-terminal residue" evidence="8">
    <location>
        <position position="1"/>
    </location>
</feature>
<dbReference type="GO" id="GO:0005886">
    <property type="term" value="C:plasma membrane"/>
    <property type="evidence" value="ECO:0007669"/>
    <property type="project" value="TreeGrafter"/>
</dbReference>
<comment type="subcellular location">
    <subcellularLocation>
        <location evidence="1">Endomembrane system</location>
        <topology evidence="1">Multi-pass membrane protein</topology>
    </subcellularLocation>
</comment>
<dbReference type="AlphaFoldDB" id="X0S8P5"/>
<keyword evidence="3 7" id="KW-0812">Transmembrane</keyword>
<gene>
    <name evidence="8" type="ORF">S01H1_05951</name>
</gene>
<proteinExistence type="predicted"/>
<reference evidence="8" key="1">
    <citation type="journal article" date="2014" name="Front. Microbiol.">
        <title>High frequency of phylogenetically diverse reductive dehalogenase-homologous genes in deep subseafloor sedimentary metagenomes.</title>
        <authorList>
            <person name="Kawai M."/>
            <person name="Futagami T."/>
            <person name="Toyoda A."/>
            <person name="Takaki Y."/>
            <person name="Nishi S."/>
            <person name="Hori S."/>
            <person name="Arai W."/>
            <person name="Tsubouchi T."/>
            <person name="Morono Y."/>
            <person name="Uchiyama I."/>
            <person name="Ito T."/>
            <person name="Fujiyama A."/>
            <person name="Inagaki F."/>
            <person name="Takami H."/>
        </authorList>
    </citation>
    <scope>NUCLEOTIDE SEQUENCE</scope>
    <source>
        <strain evidence="8">Expedition CK06-06</strain>
    </source>
</reference>